<protein>
    <submittedName>
        <fullName evidence="2">Uncharacterized protein</fullName>
    </submittedName>
</protein>
<accession>A0A2T3A6Z0</accession>
<name>A0A2T3A6Z0_9PEZI</name>
<dbReference type="AlphaFoldDB" id="A0A2T3A6Z0"/>
<evidence type="ECO:0000313" key="3">
    <source>
        <dbReference type="Proteomes" id="UP000241462"/>
    </source>
</evidence>
<proteinExistence type="predicted"/>
<dbReference type="InParanoid" id="A0A2T3A6Z0"/>
<gene>
    <name evidence="2" type="ORF">BD289DRAFT_334920</name>
</gene>
<dbReference type="OrthoDB" id="5366332at2759"/>
<reference evidence="2 3" key="1">
    <citation type="journal article" date="2018" name="Mycol. Prog.">
        <title>Coniella lustricola, a new species from submerged detritus.</title>
        <authorList>
            <person name="Raudabaugh D.B."/>
            <person name="Iturriaga T."/>
            <person name="Carver A."/>
            <person name="Mondo S."/>
            <person name="Pangilinan J."/>
            <person name="Lipzen A."/>
            <person name="He G."/>
            <person name="Amirebrahimi M."/>
            <person name="Grigoriev I.V."/>
            <person name="Miller A.N."/>
        </authorList>
    </citation>
    <scope>NUCLEOTIDE SEQUENCE [LARGE SCALE GENOMIC DNA]</scope>
    <source>
        <strain evidence="2 3">B22-T-1</strain>
    </source>
</reference>
<evidence type="ECO:0000256" key="1">
    <source>
        <dbReference type="SAM" id="MobiDB-lite"/>
    </source>
</evidence>
<keyword evidence="3" id="KW-1185">Reference proteome</keyword>
<dbReference type="Proteomes" id="UP000241462">
    <property type="component" value="Unassembled WGS sequence"/>
</dbReference>
<feature type="non-terminal residue" evidence="2">
    <location>
        <position position="1"/>
    </location>
</feature>
<evidence type="ECO:0000313" key="2">
    <source>
        <dbReference type="EMBL" id="PSR84044.1"/>
    </source>
</evidence>
<sequence>NPDCDLDERRPGSTSSRHHLHHLQMDHLYSHSKDANHIDEILESPSSLASPHVPPQTTHYWTSDRTRRLEYAAIDAASRGVRGWIMRNVVPDCFVPKDARRVCFDDDSGSVRRYRLDLEVE</sequence>
<dbReference type="EMBL" id="KZ678449">
    <property type="protein sequence ID" value="PSR84044.1"/>
    <property type="molecule type" value="Genomic_DNA"/>
</dbReference>
<feature type="non-terminal residue" evidence="2">
    <location>
        <position position="121"/>
    </location>
</feature>
<feature type="region of interest" description="Disordered" evidence="1">
    <location>
        <begin position="1"/>
        <end position="22"/>
    </location>
</feature>
<organism evidence="2 3">
    <name type="scientific">Coniella lustricola</name>
    <dbReference type="NCBI Taxonomy" id="2025994"/>
    <lineage>
        <taxon>Eukaryota</taxon>
        <taxon>Fungi</taxon>
        <taxon>Dikarya</taxon>
        <taxon>Ascomycota</taxon>
        <taxon>Pezizomycotina</taxon>
        <taxon>Sordariomycetes</taxon>
        <taxon>Sordariomycetidae</taxon>
        <taxon>Diaporthales</taxon>
        <taxon>Schizoparmaceae</taxon>
        <taxon>Coniella</taxon>
    </lineage>
</organism>